<dbReference type="Proteomes" id="UP001634007">
    <property type="component" value="Unassembled WGS sequence"/>
</dbReference>
<sequence>MSYHQLNQYARNNGRSGIQDYALIYIEDMLCGVPPTLPEHSIFRVRPQLCRVNNKAYEPEILVVGPYHYGNDKFKSMEEQKMRYMQQLLQRRKEESVDRYMPTLGELEQLVRNCYAETINLSQEKFLAMMFIDGCFIVELFRKYNMEKLRNKDGPLMEADWIRYCLQRDLLLLENQLPLFFLNKLYDLTKGPDEPHELIDIATTYFDFKLGDSGQCPTLHESKHLLHLMHTCWTSGLPNVPRLSGRAPPTKEKLMFMSSATELRESGVKLRAVRGRHMKDIRFENGKLEIPVLIVQDHTELQFRNLIAYEQHRQGGGISYFTDYVTLMDCLINSSKDVEVLRRAGIIKNYLGDDEVIAQMFNKMGDYVTLSNFYYSEIFKTVNAYCNKRRNVWMAKLRREYFHSPWAFLSVLAAIVLLLLAAAQTVFSILSYTK</sequence>
<evidence type="ECO:0000313" key="3">
    <source>
        <dbReference type="Proteomes" id="UP001634007"/>
    </source>
</evidence>
<dbReference type="EMBL" id="JBJKBG010000008">
    <property type="protein sequence ID" value="KAL3726734.1"/>
    <property type="molecule type" value="Genomic_DNA"/>
</dbReference>
<protein>
    <submittedName>
        <fullName evidence="2">Uncharacterized protein</fullName>
    </submittedName>
</protein>
<accession>A0ABD3JK21</accession>
<reference evidence="2 3" key="1">
    <citation type="submission" date="2024-11" db="EMBL/GenBank/DDBJ databases">
        <title>Chromosome-level genome assembly of Eucalyptus globulus Labill. provides insights into its genome evolution.</title>
        <authorList>
            <person name="Li X."/>
        </authorList>
    </citation>
    <scope>NUCLEOTIDE SEQUENCE [LARGE SCALE GENOMIC DNA]</scope>
    <source>
        <strain evidence="2">CL2024</strain>
        <tissue evidence="2">Fresh tender leaves</tissue>
    </source>
</reference>
<keyword evidence="1" id="KW-1133">Transmembrane helix</keyword>
<keyword evidence="1" id="KW-0472">Membrane</keyword>
<proteinExistence type="predicted"/>
<dbReference type="Pfam" id="PF03140">
    <property type="entry name" value="DUF247"/>
    <property type="match status" value="1"/>
</dbReference>
<keyword evidence="1" id="KW-0812">Transmembrane</keyword>
<dbReference type="PANTHER" id="PTHR31170">
    <property type="entry name" value="BNAC04G53230D PROTEIN"/>
    <property type="match status" value="1"/>
</dbReference>
<dbReference type="InterPro" id="IPR004158">
    <property type="entry name" value="DUF247_pln"/>
</dbReference>
<dbReference type="PANTHER" id="PTHR31170:SF17">
    <property type="match status" value="1"/>
</dbReference>
<evidence type="ECO:0000256" key="1">
    <source>
        <dbReference type="SAM" id="Phobius"/>
    </source>
</evidence>
<keyword evidence="3" id="KW-1185">Reference proteome</keyword>
<gene>
    <name evidence="2" type="ORF">ACJRO7_031604</name>
</gene>
<name>A0ABD3JK21_EUCGL</name>
<comment type="caution">
    <text evidence="2">The sequence shown here is derived from an EMBL/GenBank/DDBJ whole genome shotgun (WGS) entry which is preliminary data.</text>
</comment>
<feature type="transmembrane region" description="Helical" evidence="1">
    <location>
        <begin position="406"/>
        <end position="430"/>
    </location>
</feature>
<evidence type="ECO:0000313" key="2">
    <source>
        <dbReference type="EMBL" id="KAL3726734.1"/>
    </source>
</evidence>
<organism evidence="2 3">
    <name type="scientific">Eucalyptus globulus</name>
    <name type="common">Tasmanian blue gum</name>
    <dbReference type="NCBI Taxonomy" id="34317"/>
    <lineage>
        <taxon>Eukaryota</taxon>
        <taxon>Viridiplantae</taxon>
        <taxon>Streptophyta</taxon>
        <taxon>Embryophyta</taxon>
        <taxon>Tracheophyta</taxon>
        <taxon>Spermatophyta</taxon>
        <taxon>Magnoliopsida</taxon>
        <taxon>eudicotyledons</taxon>
        <taxon>Gunneridae</taxon>
        <taxon>Pentapetalae</taxon>
        <taxon>rosids</taxon>
        <taxon>malvids</taxon>
        <taxon>Myrtales</taxon>
        <taxon>Myrtaceae</taxon>
        <taxon>Myrtoideae</taxon>
        <taxon>Eucalypteae</taxon>
        <taxon>Eucalyptus</taxon>
    </lineage>
</organism>
<dbReference type="AlphaFoldDB" id="A0ABD3JK21"/>